<organism evidence="7 9">
    <name type="scientific">Bacteroides cellulosilyticus</name>
    <dbReference type="NCBI Taxonomy" id="246787"/>
    <lineage>
        <taxon>Bacteria</taxon>
        <taxon>Pseudomonadati</taxon>
        <taxon>Bacteroidota</taxon>
        <taxon>Bacteroidia</taxon>
        <taxon>Bacteroidales</taxon>
        <taxon>Bacteroidaceae</taxon>
        <taxon>Bacteroides</taxon>
    </lineage>
</organism>
<protein>
    <recommendedName>
        <fullName evidence="5">Pectinesterase</fullName>
        <ecNumber evidence="5">3.1.1.11</ecNumber>
    </recommendedName>
</protein>
<dbReference type="PANTHER" id="PTHR31321:SF57">
    <property type="entry name" value="PECTINESTERASE 53-RELATED"/>
    <property type="match status" value="1"/>
</dbReference>
<dbReference type="PANTHER" id="PTHR31321">
    <property type="entry name" value="ACYL-COA THIOESTER HYDROLASE YBHC-RELATED"/>
    <property type="match status" value="1"/>
</dbReference>
<gene>
    <name evidence="7" type="ORF">F2Y81_22670</name>
    <name evidence="8" type="ORF">F2Y87_09075</name>
</gene>
<evidence type="ECO:0000256" key="2">
    <source>
        <dbReference type="ARBA" id="ARBA00022801"/>
    </source>
</evidence>
<evidence type="ECO:0000256" key="4">
    <source>
        <dbReference type="PROSITE-ProRule" id="PRU10040"/>
    </source>
</evidence>
<comment type="pathway">
    <text evidence="5">Glycan metabolism; pectin degradation; 2-dehydro-3-deoxy-D-gluconate from pectin: step 1/5.</text>
</comment>
<evidence type="ECO:0000313" key="10">
    <source>
        <dbReference type="Proteomes" id="UP000482653"/>
    </source>
</evidence>
<dbReference type="InterPro" id="IPR011050">
    <property type="entry name" value="Pectin_lyase_fold/virulence"/>
</dbReference>
<evidence type="ECO:0000256" key="3">
    <source>
        <dbReference type="ARBA" id="ARBA00023085"/>
    </source>
</evidence>
<name>A0A108TE56_9BACE</name>
<dbReference type="InterPro" id="IPR033131">
    <property type="entry name" value="Pectinesterase_Asp_AS"/>
</dbReference>
<dbReference type="InterPro" id="IPR000070">
    <property type="entry name" value="Pectinesterase_cat"/>
</dbReference>
<keyword evidence="3 5" id="KW-0063">Aspartyl esterase</keyword>
<sequence length="331" mass="36567">MKIFIYFFLVILSVTDITANAGDSLYQADFVVSADGSGNFKTLSEAIVAVPDFCDRETVVFLEEGIYQEKVNIPSSKKNLRIIGRPGGQTVITWHDSARLPGKTGVRIGTPGTATIINAADSFVAENITIENSSEPAVGQAVALLCMGDRQRYINCHIKGNHDTLFLYGIGNLKEDELCSRNKCYLFVNCLIEGTTDFIFGSATAYFKECTILSKKNSYITAASTCKGQQYGFIFDSCSLIAAKNVDHVFLGRPWRIHAQTVFFNCFLGTHICPEGWSDWKKAIVQSGTAFYAEYNNKGPGAGTGKRVVWSRQLTSEEIEKYKLKAVWGEE</sequence>
<dbReference type="EC" id="3.1.1.11" evidence="5"/>
<dbReference type="AlphaFoldDB" id="A0A108TE56"/>
<evidence type="ECO:0000259" key="6">
    <source>
        <dbReference type="Pfam" id="PF01095"/>
    </source>
</evidence>
<dbReference type="RefSeq" id="WP_007216934.1">
    <property type="nucleotide sequence ID" value="NZ_CABMLT010000007.1"/>
</dbReference>
<comment type="catalytic activity">
    <reaction evidence="5">
        <text>[(1-&gt;4)-alpha-D-galacturonosyl methyl ester](n) + n H2O = [(1-&gt;4)-alpha-D-galacturonosyl](n) + n methanol + n H(+)</text>
        <dbReference type="Rhea" id="RHEA:22380"/>
        <dbReference type="Rhea" id="RHEA-COMP:14570"/>
        <dbReference type="Rhea" id="RHEA-COMP:14573"/>
        <dbReference type="ChEBI" id="CHEBI:15377"/>
        <dbReference type="ChEBI" id="CHEBI:15378"/>
        <dbReference type="ChEBI" id="CHEBI:17790"/>
        <dbReference type="ChEBI" id="CHEBI:140522"/>
        <dbReference type="ChEBI" id="CHEBI:140523"/>
        <dbReference type="EC" id="3.1.1.11"/>
    </reaction>
</comment>
<proteinExistence type="inferred from homology"/>
<dbReference type="EMBL" id="VVYX01000009">
    <property type="protein sequence ID" value="KAA5420085.1"/>
    <property type="molecule type" value="Genomic_DNA"/>
</dbReference>
<feature type="chain" id="PRO_5033773864" description="Pectinesterase" evidence="5">
    <location>
        <begin position="22"/>
        <end position="331"/>
    </location>
</feature>
<evidence type="ECO:0000313" key="7">
    <source>
        <dbReference type="EMBL" id="KAA5413587.1"/>
    </source>
</evidence>
<dbReference type="EMBL" id="VVYV01000050">
    <property type="protein sequence ID" value="KAA5413587.1"/>
    <property type="molecule type" value="Genomic_DNA"/>
</dbReference>
<feature type="domain" description="Pectinesterase catalytic" evidence="6">
    <location>
        <begin position="29"/>
        <end position="323"/>
    </location>
</feature>
<accession>A0A108TE56</accession>
<dbReference type="InterPro" id="IPR012334">
    <property type="entry name" value="Pectin_lyas_fold"/>
</dbReference>
<feature type="active site" evidence="4">
    <location>
        <position position="197"/>
    </location>
</feature>
<dbReference type="GO" id="GO:0030599">
    <property type="term" value="F:pectinesterase activity"/>
    <property type="evidence" value="ECO:0007669"/>
    <property type="project" value="UniProtKB-UniRule"/>
</dbReference>
<keyword evidence="2 5" id="KW-0378">Hydrolase</keyword>
<dbReference type="UniPathway" id="UPA00545">
    <property type="reaction ID" value="UER00823"/>
</dbReference>
<feature type="signal peptide" evidence="5">
    <location>
        <begin position="1"/>
        <end position="21"/>
    </location>
</feature>
<comment type="caution">
    <text evidence="7">The sequence shown here is derived from an EMBL/GenBank/DDBJ whole genome shotgun (WGS) entry which is preliminary data.</text>
</comment>
<dbReference type="SUPFAM" id="SSF51126">
    <property type="entry name" value="Pectin lyase-like"/>
    <property type="match status" value="1"/>
</dbReference>
<dbReference type="PROSITE" id="PS00503">
    <property type="entry name" value="PECTINESTERASE_2"/>
    <property type="match status" value="1"/>
</dbReference>
<comment type="similarity">
    <text evidence="1">Belongs to the pectinesterase family.</text>
</comment>
<dbReference type="GO" id="GO:0009279">
    <property type="term" value="C:cell outer membrane"/>
    <property type="evidence" value="ECO:0007669"/>
    <property type="project" value="TreeGrafter"/>
</dbReference>
<dbReference type="Gene3D" id="2.160.20.10">
    <property type="entry name" value="Single-stranded right-handed beta-helix, Pectin lyase-like"/>
    <property type="match status" value="1"/>
</dbReference>
<dbReference type="Proteomes" id="UP000448877">
    <property type="component" value="Unassembled WGS sequence"/>
</dbReference>
<evidence type="ECO:0000256" key="5">
    <source>
        <dbReference type="RuleBase" id="RU000589"/>
    </source>
</evidence>
<dbReference type="GO" id="GO:0045490">
    <property type="term" value="P:pectin catabolic process"/>
    <property type="evidence" value="ECO:0007669"/>
    <property type="project" value="UniProtKB-UniRule"/>
</dbReference>
<evidence type="ECO:0000313" key="9">
    <source>
        <dbReference type="Proteomes" id="UP000448877"/>
    </source>
</evidence>
<dbReference type="GO" id="GO:0042545">
    <property type="term" value="P:cell wall modification"/>
    <property type="evidence" value="ECO:0007669"/>
    <property type="project" value="UniProtKB-UniRule"/>
</dbReference>
<dbReference type="Pfam" id="PF01095">
    <property type="entry name" value="Pectinesterase"/>
    <property type="match status" value="1"/>
</dbReference>
<dbReference type="Proteomes" id="UP000482653">
    <property type="component" value="Unassembled WGS sequence"/>
</dbReference>
<reference evidence="9 10" key="1">
    <citation type="journal article" date="2019" name="Nat. Med.">
        <title>A library of human gut bacterial isolates paired with longitudinal multiomics data enables mechanistic microbiome research.</title>
        <authorList>
            <person name="Poyet M."/>
            <person name="Groussin M."/>
            <person name="Gibbons S.M."/>
            <person name="Avila-Pacheco J."/>
            <person name="Jiang X."/>
            <person name="Kearney S.M."/>
            <person name="Perrotta A.R."/>
            <person name="Berdy B."/>
            <person name="Zhao S."/>
            <person name="Lieberman T.D."/>
            <person name="Swanson P.K."/>
            <person name="Smith M."/>
            <person name="Roesemann S."/>
            <person name="Alexander J.E."/>
            <person name="Rich S.A."/>
            <person name="Livny J."/>
            <person name="Vlamakis H."/>
            <person name="Clish C."/>
            <person name="Bullock K."/>
            <person name="Deik A."/>
            <person name="Scott J."/>
            <person name="Pierce K.A."/>
            <person name="Xavier R.J."/>
            <person name="Alm E.J."/>
        </authorList>
    </citation>
    <scope>NUCLEOTIDE SEQUENCE [LARGE SCALE GENOMIC DNA]</scope>
    <source>
        <strain evidence="7 9">BIOML-A6</strain>
        <strain evidence="8 10">BIOML-A8</strain>
    </source>
</reference>
<keyword evidence="5" id="KW-0732">Signal</keyword>
<evidence type="ECO:0000313" key="8">
    <source>
        <dbReference type="EMBL" id="KAA5420085.1"/>
    </source>
</evidence>
<evidence type="ECO:0000256" key="1">
    <source>
        <dbReference type="ARBA" id="ARBA00008891"/>
    </source>
</evidence>